<evidence type="ECO:0000256" key="2">
    <source>
        <dbReference type="ARBA" id="ARBA00022650"/>
    </source>
</evidence>
<comment type="similarity">
    <text evidence="1 5 7">Belongs to the pyrroline-5-carboxylate reductase family.</text>
</comment>
<dbReference type="NCBIfam" id="TIGR00112">
    <property type="entry name" value="proC"/>
    <property type="match status" value="1"/>
</dbReference>
<dbReference type="PANTHER" id="PTHR11645">
    <property type="entry name" value="PYRROLINE-5-CARBOXYLATE REDUCTASE"/>
    <property type="match status" value="1"/>
</dbReference>
<dbReference type="PANTHER" id="PTHR11645:SF0">
    <property type="entry name" value="PYRROLINE-5-CARBOXYLATE REDUCTASE 3"/>
    <property type="match status" value="1"/>
</dbReference>
<reference evidence="10 11" key="1">
    <citation type="submission" date="2020-07" db="EMBL/GenBank/DDBJ databases">
        <title>MOT database genomes.</title>
        <authorList>
            <person name="Joseph S."/>
            <person name="Aduse-Opoku J."/>
            <person name="Hashim A."/>
            <person name="Wade W."/>
            <person name="Curtis M."/>
        </authorList>
    </citation>
    <scope>NUCLEOTIDE SEQUENCE [LARGE SCALE GENOMIC DNA]</scope>
    <source>
        <strain evidence="10 11">CIP 106318</strain>
    </source>
</reference>
<keyword evidence="2 5" id="KW-0641">Proline biosynthesis</keyword>
<dbReference type="SUPFAM" id="SSF51735">
    <property type="entry name" value="NAD(P)-binding Rossmann-fold domains"/>
    <property type="match status" value="1"/>
</dbReference>
<evidence type="ECO:0000256" key="4">
    <source>
        <dbReference type="ARBA" id="ARBA00023002"/>
    </source>
</evidence>
<dbReference type="InterPro" id="IPR029036">
    <property type="entry name" value="P5CR_dimer"/>
</dbReference>
<comment type="catalytic activity">
    <reaction evidence="5 7">
        <text>L-proline + NADP(+) = (S)-1-pyrroline-5-carboxylate + NADPH + 2 H(+)</text>
        <dbReference type="Rhea" id="RHEA:14109"/>
        <dbReference type="ChEBI" id="CHEBI:15378"/>
        <dbReference type="ChEBI" id="CHEBI:17388"/>
        <dbReference type="ChEBI" id="CHEBI:57783"/>
        <dbReference type="ChEBI" id="CHEBI:58349"/>
        <dbReference type="ChEBI" id="CHEBI:60039"/>
        <dbReference type="EC" id="1.5.1.2"/>
    </reaction>
</comment>
<dbReference type="SUPFAM" id="SSF48179">
    <property type="entry name" value="6-phosphogluconate dehydrogenase C-terminal domain-like"/>
    <property type="match status" value="1"/>
</dbReference>
<dbReference type="HAMAP" id="MF_01925">
    <property type="entry name" value="P5C_reductase"/>
    <property type="match status" value="1"/>
</dbReference>
<evidence type="ECO:0000256" key="7">
    <source>
        <dbReference type="RuleBase" id="RU003903"/>
    </source>
</evidence>
<comment type="pathway">
    <text evidence="5 7">Amino-acid biosynthesis; L-proline biosynthesis; L-proline from L-glutamate 5-semialdehyde: step 1/1.</text>
</comment>
<dbReference type="PROSITE" id="PS00521">
    <property type="entry name" value="P5CR"/>
    <property type="match status" value="1"/>
</dbReference>
<dbReference type="InterPro" id="IPR053790">
    <property type="entry name" value="P5CR-like_CS"/>
</dbReference>
<dbReference type="Gene3D" id="3.40.50.720">
    <property type="entry name" value="NAD(P)-binding Rossmann-like Domain"/>
    <property type="match status" value="1"/>
</dbReference>
<keyword evidence="4 5" id="KW-0560">Oxidoreductase</keyword>
<comment type="subcellular location">
    <subcellularLocation>
        <location evidence="5">Cytoplasm</location>
    </subcellularLocation>
</comment>
<feature type="domain" description="Pyrroline-5-carboxylate reductase catalytic N-terminal" evidence="8">
    <location>
        <begin position="5"/>
        <end position="100"/>
    </location>
</feature>
<evidence type="ECO:0000313" key="11">
    <source>
        <dbReference type="Proteomes" id="UP000531840"/>
    </source>
</evidence>
<accession>A0ABX2T088</accession>
<comment type="function">
    <text evidence="5">Catalyzes the reduction of 1-pyrroline-5-carboxylate (PCA) to L-proline.</text>
</comment>
<dbReference type="InterPro" id="IPR036291">
    <property type="entry name" value="NAD(P)-bd_dom_sf"/>
</dbReference>
<dbReference type="InterPro" id="IPR008927">
    <property type="entry name" value="6-PGluconate_DH-like_C_sf"/>
</dbReference>
<dbReference type="InterPro" id="IPR028939">
    <property type="entry name" value="P5C_Rdtase_cat_N"/>
</dbReference>
<dbReference type="EMBL" id="JACBYF010000025">
    <property type="protein sequence ID" value="NYS48050.1"/>
    <property type="molecule type" value="Genomic_DNA"/>
</dbReference>
<evidence type="ECO:0000313" key="10">
    <source>
        <dbReference type="EMBL" id="NYS48050.1"/>
    </source>
</evidence>
<comment type="caution">
    <text evidence="10">The sequence shown here is derived from an EMBL/GenBank/DDBJ whole genome shotgun (WGS) entry which is preliminary data.</text>
</comment>
<dbReference type="GO" id="GO:0004735">
    <property type="term" value="F:pyrroline-5-carboxylate reductase activity"/>
    <property type="evidence" value="ECO:0007669"/>
    <property type="project" value="UniProtKB-EC"/>
</dbReference>
<feature type="domain" description="Pyrroline-5-carboxylate reductase dimerisation" evidence="9">
    <location>
        <begin position="163"/>
        <end position="267"/>
    </location>
</feature>
<gene>
    <name evidence="5 10" type="primary">proC</name>
    <name evidence="10" type="ORF">HZY85_07675</name>
</gene>
<dbReference type="RefSeq" id="WP_179941832.1">
    <property type="nucleotide sequence ID" value="NZ_JACBYF010000025.1"/>
</dbReference>
<dbReference type="Pfam" id="PF03807">
    <property type="entry name" value="F420_oxidored"/>
    <property type="match status" value="1"/>
</dbReference>
<keyword evidence="11" id="KW-1185">Reference proteome</keyword>
<evidence type="ECO:0000256" key="6">
    <source>
        <dbReference type="NCBIfam" id="TIGR00112"/>
    </source>
</evidence>
<keyword evidence="3 5" id="KW-0521">NADP</keyword>
<comment type="catalytic activity">
    <reaction evidence="5">
        <text>L-proline + NAD(+) = (S)-1-pyrroline-5-carboxylate + NADH + 2 H(+)</text>
        <dbReference type="Rhea" id="RHEA:14105"/>
        <dbReference type="ChEBI" id="CHEBI:15378"/>
        <dbReference type="ChEBI" id="CHEBI:17388"/>
        <dbReference type="ChEBI" id="CHEBI:57540"/>
        <dbReference type="ChEBI" id="CHEBI:57945"/>
        <dbReference type="ChEBI" id="CHEBI:60039"/>
        <dbReference type="EC" id="1.5.1.2"/>
    </reaction>
</comment>
<dbReference type="Gene3D" id="1.10.3730.10">
    <property type="entry name" value="ProC C-terminal domain-like"/>
    <property type="match status" value="1"/>
</dbReference>
<dbReference type="Pfam" id="PF14748">
    <property type="entry name" value="P5CR_dimer"/>
    <property type="match status" value="1"/>
</dbReference>
<dbReference type="Proteomes" id="UP000531840">
    <property type="component" value="Unassembled WGS sequence"/>
</dbReference>
<evidence type="ECO:0000256" key="5">
    <source>
        <dbReference type="HAMAP-Rule" id="MF_01925"/>
    </source>
</evidence>
<organism evidence="10 11">
    <name type="scientific">Gemelliphila palaticanis</name>
    <dbReference type="NCBI Taxonomy" id="81950"/>
    <lineage>
        <taxon>Bacteria</taxon>
        <taxon>Bacillati</taxon>
        <taxon>Bacillota</taxon>
        <taxon>Bacilli</taxon>
        <taxon>Bacillales</taxon>
        <taxon>Gemellaceae</taxon>
        <taxon>Gemelliphila</taxon>
    </lineage>
</organism>
<name>A0ABX2T088_9BACL</name>
<protein>
    <recommendedName>
        <fullName evidence="5 6">Pyrroline-5-carboxylate reductase</fullName>
        <shortName evidence="5">P5C reductase</shortName>
        <shortName evidence="5">P5CR</shortName>
        <ecNumber evidence="5 6">1.5.1.2</ecNumber>
    </recommendedName>
    <alternativeName>
        <fullName evidence="5">PCA reductase</fullName>
    </alternativeName>
</protein>
<keyword evidence="5" id="KW-0963">Cytoplasm</keyword>
<evidence type="ECO:0000259" key="9">
    <source>
        <dbReference type="Pfam" id="PF14748"/>
    </source>
</evidence>
<sequence length="269" mass="28382">MQNKKITFIGAGNMGGAILSGLITRNLVEASNVTVFDTYEPKLVEFEEKYKVNTEKDVSLAVKQADIVILAVKPNVMESVLQNIASSLKETVILVSIAAGVSIENIVKNTFDSVKVARIMPNTPAMVGEGMSSVSVNDKVTEEEANLVLEIFNSLGKAELVPESLIDAVTGLSGSGPAYVYMFIEALADGAVVEGMPRDKAYKFAAQTVLGAAKMVLETGMHPGALKDMVTSPGGTTIAAVKSLEANGLRNAVIEAVGAATQKSRDMKK</sequence>
<evidence type="ECO:0000256" key="3">
    <source>
        <dbReference type="ARBA" id="ARBA00022857"/>
    </source>
</evidence>
<evidence type="ECO:0000256" key="1">
    <source>
        <dbReference type="ARBA" id="ARBA00005525"/>
    </source>
</evidence>
<evidence type="ECO:0000259" key="8">
    <source>
        <dbReference type="Pfam" id="PF03807"/>
    </source>
</evidence>
<keyword evidence="5 7" id="KW-0028">Amino-acid biosynthesis</keyword>
<proteinExistence type="inferred from homology"/>
<dbReference type="PIRSF" id="PIRSF000193">
    <property type="entry name" value="Pyrrol-5-carb_rd"/>
    <property type="match status" value="1"/>
</dbReference>
<dbReference type="EC" id="1.5.1.2" evidence="5 6"/>
<dbReference type="InterPro" id="IPR000304">
    <property type="entry name" value="Pyrroline-COOH_reductase"/>
</dbReference>